<sequence length="169" mass="18263">MSLVEILVGAFILATLAIVALPSMEGLIERQRTRAATYALLNNLALARLTAVSRRGIAALCPSTDGTTCTRSSDWSNGWLLFLGCDGNRRPDTPDDIVRQDIPPASRHIRVVSSAGRRQVRYLPDGRSAGSNLTISLCNTKGRLLARVIVNNAGRARTARPRTPTACPR</sequence>
<keyword evidence="14" id="KW-1185">Reference proteome</keyword>
<keyword evidence="3" id="KW-1003">Cell membrane</keyword>
<feature type="transmembrane region" description="Helical" evidence="11">
    <location>
        <begin position="6"/>
        <end position="24"/>
    </location>
</feature>
<accession>A0A0S1AYC3</accession>
<name>A0A0S1AYC3_9GAMM</name>
<evidence type="ECO:0000256" key="2">
    <source>
        <dbReference type="ARBA" id="ARBA00021549"/>
    </source>
</evidence>
<dbReference type="SUPFAM" id="SSF54523">
    <property type="entry name" value="Pili subunits"/>
    <property type="match status" value="1"/>
</dbReference>
<evidence type="ECO:0000256" key="7">
    <source>
        <dbReference type="ARBA" id="ARBA00022989"/>
    </source>
</evidence>
<gene>
    <name evidence="13" type="primary">fimT</name>
    <name evidence="13" type="ORF">AOT14_14230</name>
</gene>
<dbReference type="Proteomes" id="UP000061010">
    <property type="component" value="Chromosome"/>
</dbReference>
<dbReference type="GO" id="GO:0015628">
    <property type="term" value="P:protein secretion by the type II secretion system"/>
    <property type="evidence" value="ECO:0007669"/>
    <property type="project" value="InterPro"/>
</dbReference>
<dbReference type="KEGG" id="sacz:AOT14_14230"/>
<organism evidence="13 14">
    <name type="scientific">Stenotrophomonas acidaminiphila</name>
    <dbReference type="NCBI Taxonomy" id="128780"/>
    <lineage>
        <taxon>Bacteria</taxon>
        <taxon>Pseudomonadati</taxon>
        <taxon>Pseudomonadota</taxon>
        <taxon>Gammaproteobacteria</taxon>
        <taxon>Lysobacterales</taxon>
        <taxon>Lysobacteraceae</taxon>
        <taxon>Stenotrophomonas</taxon>
    </lineage>
</organism>
<keyword evidence="5" id="KW-0997">Cell inner membrane</keyword>
<comment type="subcellular location">
    <subcellularLocation>
        <location evidence="1">Cell inner membrane</location>
        <topology evidence="1">Single-pass membrane protein</topology>
    </subcellularLocation>
</comment>
<feature type="domain" description="General secretion pathway GspH" evidence="12">
    <location>
        <begin position="39"/>
        <end position="154"/>
    </location>
</feature>
<keyword evidence="8 11" id="KW-0472">Membrane</keyword>
<evidence type="ECO:0000313" key="13">
    <source>
        <dbReference type="EMBL" id="ALJ27825.1"/>
    </source>
</evidence>
<evidence type="ECO:0000256" key="1">
    <source>
        <dbReference type="ARBA" id="ARBA00004377"/>
    </source>
</evidence>
<evidence type="ECO:0000256" key="9">
    <source>
        <dbReference type="ARBA" id="ARBA00025772"/>
    </source>
</evidence>
<dbReference type="GO" id="GO:0015627">
    <property type="term" value="C:type II protein secretion system complex"/>
    <property type="evidence" value="ECO:0007669"/>
    <property type="project" value="InterPro"/>
</dbReference>
<reference evidence="13 14" key="1">
    <citation type="journal article" date="2015" name="Genome Announc.">
        <title>Complete Genome Sequencing of Stenotrophomonas acidaminiphila ZAC14D2_NAIMI4_2, a Multidrug-Resistant Strain Isolated from Sediments of a Polluted River in Mexico, Uncovers New Antibiotic Resistance Genes and a Novel Class-II Lasso Peptide Biosynthesis Gene Cluster.</title>
        <authorList>
            <person name="Vinuesa P."/>
            <person name="Ochoa-Sanchez L.E."/>
        </authorList>
    </citation>
    <scope>NUCLEOTIDE SEQUENCE [LARGE SCALE GENOMIC DNA]</scope>
    <source>
        <strain evidence="13 14">ZAC14D2_NAIMI4_2</strain>
    </source>
</reference>
<evidence type="ECO:0000256" key="3">
    <source>
        <dbReference type="ARBA" id="ARBA00022475"/>
    </source>
</evidence>
<dbReference type="GO" id="GO:0005886">
    <property type="term" value="C:plasma membrane"/>
    <property type="evidence" value="ECO:0007669"/>
    <property type="project" value="UniProtKB-SubCell"/>
</dbReference>
<evidence type="ECO:0000256" key="8">
    <source>
        <dbReference type="ARBA" id="ARBA00023136"/>
    </source>
</evidence>
<comment type="similarity">
    <text evidence="9">Belongs to the GSP H family.</text>
</comment>
<dbReference type="Pfam" id="PF12019">
    <property type="entry name" value="GspH"/>
    <property type="match status" value="1"/>
</dbReference>
<keyword evidence="7 11" id="KW-1133">Transmembrane helix</keyword>
<dbReference type="Gene3D" id="3.55.40.10">
    <property type="entry name" value="minor pseudopilin epsh domain"/>
    <property type="match status" value="1"/>
</dbReference>
<dbReference type="InterPro" id="IPR022346">
    <property type="entry name" value="T2SS_GspH"/>
</dbReference>
<proteinExistence type="inferred from homology"/>
<evidence type="ECO:0000256" key="5">
    <source>
        <dbReference type="ARBA" id="ARBA00022519"/>
    </source>
</evidence>
<keyword evidence="6 11" id="KW-0812">Transmembrane</keyword>
<evidence type="ECO:0000256" key="4">
    <source>
        <dbReference type="ARBA" id="ARBA00022481"/>
    </source>
</evidence>
<dbReference type="AlphaFoldDB" id="A0A0S1AYC3"/>
<evidence type="ECO:0000256" key="6">
    <source>
        <dbReference type="ARBA" id="ARBA00022692"/>
    </source>
</evidence>
<protein>
    <recommendedName>
        <fullName evidence="2">Type II secretion system protein H</fullName>
    </recommendedName>
    <alternativeName>
        <fullName evidence="10">General secretion pathway protein H</fullName>
    </alternativeName>
</protein>
<dbReference type="EMBL" id="CP012900">
    <property type="protein sequence ID" value="ALJ27825.1"/>
    <property type="molecule type" value="Genomic_DNA"/>
</dbReference>
<evidence type="ECO:0000256" key="11">
    <source>
        <dbReference type="SAM" id="Phobius"/>
    </source>
</evidence>
<keyword evidence="4" id="KW-0488">Methylation</keyword>
<evidence type="ECO:0000259" key="12">
    <source>
        <dbReference type="Pfam" id="PF12019"/>
    </source>
</evidence>
<evidence type="ECO:0000313" key="14">
    <source>
        <dbReference type="Proteomes" id="UP000061010"/>
    </source>
</evidence>
<dbReference type="InterPro" id="IPR045584">
    <property type="entry name" value="Pilin-like"/>
</dbReference>
<dbReference type="PATRIC" id="fig|128780.6.peg.1435"/>
<evidence type="ECO:0000256" key="10">
    <source>
        <dbReference type="ARBA" id="ARBA00030775"/>
    </source>
</evidence>